<dbReference type="AlphaFoldDB" id="A0A9W9MUC5"/>
<feature type="domain" description="Carrier" evidence="1">
    <location>
        <begin position="63"/>
        <end position="100"/>
    </location>
</feature>
<evidence type="ECO:0000313" key="2">
    <source>
        <dbReference type="EMBL" id="KAJ5207685.1"/>
    </source>
</evidence>
<dbReference type="SUPFAM" id="SSF47336">
    <property type="entry name" value="ACP-like"/>
    <property type="match status" value="1"/>
</dbReference>
<dbReference type="Gene3D" id="1.10.1200.10">
    <property type="entry name" value="ACP-like"/>
    <property type="match status" value="1"/>
</dbReference>
<evidence type="ECO:0000259" key="1">
    <source>
        <dbReference type="Pfam" id="PF00550"/>
    </source>
</evidence>
<dbReference type="EMBL" id="JAPQKQ010000002">
    <property type="protein sequence ID" value="KAJ5207685.1"/>
    <property type="molecule type" value="Genomic_DNA"/>
</dbReference>
<comment type="caution">
    <text evidence="2">The sequence shown here is derived from an EMBL/GenBank/DDBJ whole genome shotgun (WGS) entry which is preliminary data.</text>
</comment>
<name>A0A9W9MUC5_9EURO</name>
<dbReference type="InterPro" id="IPR036736">
    <property type="entry name" value="ACP-like_sf"/>
</dbReference>
<accession>A0A9W9MUC5</accession>
<dbReference type="InterPro" id="IPR009081">
    <property type="entry name" value="PP-bd_ACP"/>
</dbReference>
<sequence length="212" mass="23392">MRKALQSSVLIAVNVLFYEGDKLNVAIECINNSEGTNSVTTTTAANSTVSNTKRWPLTEREIRLQQIFSQVLALLENAIDANNTLFTIGGGSISAMQLLNPTRRMVPTSTTTDFLLHNIIPLFGENFQPHLEDISTESSDVIDDMVPFRLSPIQSMLFSSVALTKKTIQPTLFGASREDSGLRSGIEWCMKLPSTMRCCGHGSLSERTVNYE</sequence>
<dbReference type="GO" id="GO:0044550">
    <property type="term" value="P:secondary metabolite biosynthetic process"/>
    <property type="evidence" value="ECO:0007669"/>
    <property type="project" value="UniProtKB-ARBA"/>
</dbReference>
<reference evidence="2" key="1">
    <citation type="submission" date="2022-11" db="EMBL/GenBank/DDBJ databases">
        <authorList>
            <person name="Petersen C."/>
        </authorList>
    </citation>
    <scope>NUCLEOTIDE SEQUENCE</scope>
    <source>
        <strain evidence="2">IBT 20477</strain>
    </source>
</reference>
<dbReference type="Proteomes" id="UP001150942">
    <property type="component" value="Unassembled WGS sequence"/>
</dbReference>
<reference evidence="2" key="2">
    <citation type="journal article" date="2023" name="IMA Fungus">
        <title>Comparative genomic study of the Penicillium genus elucidates a diverse pangenome and 15 lateral gene transfer events.</title>
        <authorList>
            <person name="Petersen C."/>
            <person name="Sorensen T."/>
            <person name="Nielsen M.R."/>
            <person name="Sondergaard T.E."/>
            <person name="Sorensen J.L."/>
            <person name="Fitzpatrick D.A."/>
            <person name="Frisvad J.C."/>
            <person name="Nielsen K.L."/>
        </authorList>
    </citation>
    <scope>NUCLEOTIDE SEQUENCE</scope>
    <source>
        <strain evidence="2">IBT 20477</strain>
    </source>
</reference>
<proteinExistence type="predicted"/>
<protein>
    <recommendedName>
        <fullName evidence="1">Carrier domain-containing protein</fullName>
    </recommendedName>
</protein>
<keyword evidence="3" id="KW-1185">Reference proteome</keyword>
<organism evidence="2 3">
    <name type="scientific">Penicillium cf. viridicatum</name>
    <dbReference type="NCBI Taxonomy" id="2972119"/>
    <lineage>
        <taxon>Eukaryota</taxon>
        <taxon>Fungi</taxon>
        <taxon>Dikarya</taxon>
        <taxon>Ascomycota</taxon>
        <taxon>Pezizomycotina</taxon>
        <taxon>Eurotiomycetes</taxon>
        <taxon>Eurotiomycetidae</taxon>
        <taxon>Eurotiales</taxon>
        <taxon>Aspergillaceae</taxon>
        <taxon>Penicillium</taxon>
    </lineage>
</organism>
<gene>
    <name evidence="2" type="ORF">N7449_002064</name>
</gene>
<dbReference type="Pfam" id="PF00550">
    <property type="entry name" value="PP-binding"/>
    <property type="match status" value="1"/>
</dbReference>
<dbReference type="OrthoDB" id="10504077at2759"/>
<evidence type="ECO:0000313" key="3">
    <source>
        <dbReference type="Proteomes" id="UP001150942"/>
    </source>
</evidence>